<name>A0A1Y6M191_ZYMTR</name>
<organism evidence="1 2">
    <name type="scientific">Zymoseptoria tritici ST99CH_1A5</name>
    <dbReference type="NCBI Taxonomy" id="1276529"/>
    <lineage>
        <taxon>Eukaryota</taxon>
        <taxon>Fungi</taxon>
        <taxon>Dikarya</taxon>
        <taxon>Ascomycota</taxon>
        <taxon>Pezizomycotina</taxon>
        <taxon>Dothideomycetes</taxon>
        <taxon>Dothideomycetidae</taxon>
        <taxon>Mycosphaerellales</taxon>
        <taxon>Mycosphaerellaceae</taxon>
        <taxon>Zymoseptoria</taxon>
    </lineage>
</organism>
<proteinExistence type="predicted"/>
<sequence>MAVSARIDRTREPLQRKRDLESKIKEDFGQIDQAMRSTVAQAKVAVAVLMEELTLKEDVFTISPGTGEW</sequence>
<dbReference type="Proteomes" id="UP000215453">
    <property type="component" value="Chromosome 17"/>
</dbReference>
<protein>
    <submittedName>
        <fullName evidence="1">Uncharacterized protein</fullName>
    </submittedName>
</protein>
<evidence type="ECO:0000313" key="2">
    <source>
        <dbReference type="Proteomes" id="UP000215453"/>
    </source>
</evidence>
<gene>
    <name evidence="1" type="ORF">ZT1A5_G11814</name>
</gene>
<accession>A0A1Y6M191</accession>
<dbReference type="AlphaFoldDB" id="A0A1Y6M191"/>
<evidence type="ECO:0000313" key="1">
    <source>
        <dbReference type="EMBL" id="SMY30362.1"/>
    </source>
</evidence>
<reference evidence="1 2" key="1">
    <citation type="submission" date="2016-10" db="EMBL/GenBank/DDBJ databases">
        <authorList>
            <person name="Varghese N."/>
        </authorList>
    </citation>
    <scope>NUCLEOTIDE SEQUENCE [LARGE SCALE GENOMIC DNA]</scope>
</reference>
<dbReference type="EMBL" id="LT882692">
    <property type="protein sequence ID" value="SMY30362.1"/>
    <property type="molecule type" value="Genomic_DNA"/>
</dbReference>